<keyword evidence="3" id="KW-1185">Reference proteome</keyword>
<dbReference type="InterPro" id="IPR024976">
    <property type="entry name" value="DUF3885"/>
</dbReference>
<dbReference type="AlphaFoldDB" id="V4PLU1"/>
<evidence type="ECO:0000313" key="2">
    <source>
        <dbReference type="EMBL" id="ESQ86435.1"/>
    </source>
</evidence>
<evidence type="ECO:0000259" key="1">
    <source>
        <dbReference type="Pfam" id="PF13021"/>
    </source>
</evidence>
<dbReference type="eggNOG" id="ENOG50339U0">
    <property type="taxonomic scope" value="Bacteria"/>
</dbReference>
<reference evidence="2 3" key="1">
    <citation type="journal article" date="2014" name="Nature">
        <title>Sequential evolution of bacterial morphology by co-option of a developmental regulator.</title>
        <authorList>
            <person name="Jiang C."/>
            <person name="Brown P.J."/>
            <person name="Ducret A."/>
            <person name="Brun Y.V."/>
        </authorList>
    </citation>
    <scope>NUCLEOTIDE SEQUENCE [LARGE SCALE GENOMIC DNA]</scope>
    <source>
        <strain evidence="2 3">DSM 16100</strain>
    </source>
</reference>
<comment type="caution">
    <text evidence="2">The sequence shown here is derived from an EMBL/GenBank/DDBJ whole genome shotgun (WGS) entry which is preliminary data.</text>
</comment>
<evidence type="ECO:0000313" key="3">
    <source>
        <dbReference type="Proteomes" id="UP000017837"/>
    </source>
</evidence>
<dbReference type="PATRIC" id="fig|1121022.4.peg.3801"/>
<dbReference type="RefSeq" id="WP_018083182.1">
    <property type="nucleotide sequence ID" value="NZ_AQWM01000025.1"/>
</dbReference>
<proteinExistence type="predicted"/>
<gene>
    <name evidence="2" type="ORF">ABENE_18580</name>
</gene>
<sequence length="214" mass="24726">MMDFAVPGPDWYDRFIRSPYSLRFELGGEEFHNITQSVPRFVQAFDRARHIADYVFPSTTPLLAIVGFWTLEKGEFFYRKHKGCKTGLDILKMTGFDGGIPMTEWCAKPPGTEDDEDYSPINWTAYDVSNNKTMRDVLIWGAITREMPIEPSVPVEIYLYSPKSEVFMGIYDDRGMDVKALTAEALLNIYHNFDKWLLDYDRPRMMAAFSAPDE</sequence>
<dbReference type="EMBL" id="AWGB01000056">
    <property type="protein sequence ID" value="ESQ86435.1"/>
    <property type="molecule type" value="Genomic_DNA"/>
</dbReference>
<dbReference type="Proteomes" id="UP000017837">
    <property type="component" value="Unassembled WGS sequence"/>
</dbReference>
<dbReference type="STRING" id="1121022.GCA_000376105_03507"/>
<organism evidence="2 3">
    <name type="scientific">Asticcacaulis benevestitus DSM 16100 = ATCC BAA-896</name>
    <dbReference type="NCBI Taxonomy" id="1121022"/>
    <lineage>
        <taxon>Bacteria</taxon>
        <taxon>Pseudomonadati</taxon>
        <taxon>Pseudomonadota</taxon>
        <taxon>Alphaproteobacteria</taxon>
        <taxon>Caulobacterales</taxon>
        <taxon>Caulobacteraceae</taxon>
        <taxon>Asticcacaulis</taxon>
    </lineage>
</organism>
<accession>V4PLU1</accession>
<dbReference type="OrthoDB" id="72213at2"/>
<dbReference type="Pfam" id="PF13021">
    <property type="entry name" value="DUF3885"/>
    <property type="match status" value="1"/>
</dbReference>
<feature type="domain" description="DUF3885" evidence="1">
    <location>
        <begin position="13"/>
        <end position="201"/>
    </location>
</feature>
<protein>
    <recommendedName>
        <fullName evidence="1">DUF3885 domain-containing protein</fullName>
    </recommendedName>
</protein>
<name>V4PLU1_9CAUL</name>